<dbReference type="AlphaFoldDB" id="A0ABD2PYG5"/>
<comment type="caution">
    <text evidence="2">The sequence shown here is derived from an EMBL/GenBank/DDBJ whole genome shotgun (WGS) entry which is preliminary data.</text>
</comment>
<name>A0ABD2PYG5_9PLAT</name>
<accession>A0ABD2PYG5</accession>
<dbReference type="Proteomes" id="UP001626550">
    <property type="component" value="Unassembled WGS sequence"/>
</dbReference>
<dbReference type="EMBL" id="JBJKFK010001929">
    <property type="protein sequence ID" value="KAL3311977.1"/>
    <property type="molecule type" value="Genomic_DNA"/>
</dbReference>
<protein>
    <recommendedName>
        <fullName evidence="1">Lsm14-like N-terminal domain-containing protein</fullName>
    </recommendedName>
</protein>
<gene>
    <name evidence="2" type="ORF">Ciccas_009434</name>
</gene>
<dbReference type="Gene3D" id="2.30.30.100">
    <property type="match status" value="1"/>
</dbReference>
<keyword evidence="3" id="KW-1185">Reference proteome</keyword>
<reference evidence="2 3" key="1">
    <citation type="submission" date="2024-11" db="EMBL/GenBank/DDBJ databases">
        <title>Adaptive evolution of stress response genes in parasites aligns with host niche diversity.</title>
        <authorList>
            <person name="Hahn C."/>
            <person name="Resl P."/>
        </authorList>
    </citation>
    <scope>NUCLEOTIDE SEQUENCE [LARGE SCALE GENOMIC DNA]</scope>
    <source>
        <strain evidence="2">EGGRZ-B1_66</strain>
        <tissue evidence="2">Body</tissue>
    </source>
</reference>
<sequence length="125" mass="14151">MIEESTPQLLGSKLEIKSRKGLNYTGVLHALDTKHLTLTLSNVSVWGEVLDKEMNFYEYEENFAFVVIRDRDMVDFRILSPVTKGSLIEHDGAIVLISEDRELPASSTDPLLPISFHEALKNAYK</sequence>
<dbReference type="SUPFAM" id="SSF50182">
    <property type="entry name" value="Sm-like ribonucleoproteins"/>
    <property type="match status" value="1"/>
</dbReference>
<evidence type="ECO:0000313" key="2">
    <source>
        <dbReference type="EMBL" id="KAL3311977.1"/>
    </source>
</evidence>
<dbReference type="InterPro" id="IPR010920">
    <property type="entry name" value="LSM_dom_sf"/>
</dbReference>
<dbReference type="Pfam" id="PF12701">
    <property type="entry name" value="LSM14"/>
    <property type="match status" value="1"/>
</dbReference>
<dbReference type="SMART" id="SM01271">
    <property type="entry name" value="LSM14"/>
    <property type="match status" value="1"/>
</dbReference>
<organism evidence="2 3">
    <name type="scientific">Cichlidogyrus casuarinus</name>
    <dbReference type="NCBI Taxonomy" id="1844966"/>
    <lineage>
        <taxon>Eukaryota</taxon>
        <taxon>Metazoa</taxon>
        <taxon>Spiralia</taxon>
        <taxon>Lophotrochozoa</taxon>
        <taxon>Platyhelminthes</taxon>
        <taxon>Monogenea</taxon>
        <taxon>Monopisthocotylea</taxon>
        <taxon>Dactylogyridea</taxon>
        <taxon>Ancyrocephalidae</taxon>
        <taxon>Cichlidogyrus</taxon>
    </lineage>
</organism>
<evidence type="ECO:0000313" key="3">
    <source>
        <dbReference type="Proteomes" id="UP001626550"/>
    </source>
</evidence>
<dbReference type="InterPro" id="IPR025609">
    <property type="entry name" value="Lsm14-like_N"/>
</dbReference>
<evidence type="ECO:0000259" key="1">
    <source>
        <dbReference type="SMART" id="SM01271"/>
    </source>
</evidence>
<feature type="domain" description="Lsm14-like N-terminal" evidence="1">
    <location>
        <begin position="3"/>
        <end position="99"/>
    </location>
</feature>
<proteinExistence type="predicted"/>